<accession>A0A8H7AX02</accession>
<sequence>MFRLTVDPGVALDKEKGRSIGTTTVSFISQQPPVPPGWNTVSGQLRNARPPADAQGHIWFVVAFISAGFSIRILG</sequence>
<comment type="caution">
    <text evidence="1">The sequence shown here is derived from an EMBL/GenBank/DDBJ whole genome shotgun (WGS) entry which is preliminary data.</text>
</comment>
<gene>
    <name evidence="1" type="ORF">GJ744_000891</name>
</gene>
<reference evidence="1" key="1">
    <citation type="submission" date="2020-02" db="EMBL/GenBank/DDBJ databases">
        <authorList>
            <person name="Palmer J.M."/>
        </authorList>
    </citation>
    <scope>NUCLEOTIDE SEQUENCE</scope>
    <source>
        <strain evidence="1">EPUS1.4</strain>
        <tissue evidence="1">Thallus</tissue>
    </source>
</reference>
<dbReference type="EMBL" id="JAACFV010000011">
    <property type="protein sequence ID" value="KAF7512630.1"/>
    <property type="molecule type" value="Genomic_DNA"/>
</dbReference>
<name>A0A8H7AX02_9EURO</name>
<evidence type="ECO:0000313" key="2">
    <source>
        <dbReference type="Proteomes" id="UP000606974"/>
    </source>
</evidence>
<protein>
    <submittedName>
        <fullName evidence="1">Uncharacterized protein</fullName>
    </submittedName>
</protein>
<evidence type="ECO:0000313" key="1">
    <source>
        <dbReference type="EMBL" id="KAF7512630.1"/>
    </source>
</evidence>
<organism evidence="1 2">
    <name type="scientific">Endocarpon pusillum</name>
    <dbReference type="NCBI Taxonomy" id="364733"/>
    <lineage>
        <taxon>Eukaryota</taxon>
        <taxon>Fungi</taxon>
        <taxon>Dikarya</taxon>
        <taxon>Ascomycota</taxon>
        <taxon>Pezizomycotina</taxon>
        <taxon>Eurotiomycetes</taxon>
        <taxon>Chaetothyriomycetidae</taxon>
        <taxon>Verrucariales</taxon>
        <taxon>Verrucariaceae</taxon>
        <taxon>Endocarpon</taxon>
    </lineage>
</organism>
<dbReference type="Proteomes" id="UP000606974">
    <property type="component" value="Unassembled WGS sequence"/>
</dbReference>
<dbReference type="AlphaFoldDB" id="A0A8H7AX02"/>
<proteinExistence type="predicted"/>
<keyword evidence="2" id="KW-1185">Reference proteome</keyword>